<evidence type="ECO:0000256" key="1">
    <source>
        <dbReference type="ARBA" id="ARBA00022552"/>
    </source>
</evidence>
<evidence type="ECO:0000313" key="9">
    <source>
        <dbReference type="Proteomes" id="UP000244727"/>
    </source>
</evidence>
<evidence type="ECO:0000313" key="8">
    <source>
        <dbReference type="EMBL" id="AWB27166.1"/>
    </source>
</evidence>
<dbReference type="GO" id="GO:0006364">
    <property type="term" value="P:rRNA processing"/>
    <property type="evidence" value="ECO:0007669"/>
    <property type="project" value="UniProtKB-UniRule"/>
</dbReference>
<dbReference type="PANTHER" id="PTHR39159">
    <property type="match status" value="1"/>
</dbReference>
<comment type="function">
    <text evidence="6">Probable RNase involved in rRNA stability through maturation and/or degradation of precursor rRNAs. Binds to RNA in loop regions with AU-rich sequences.</text>
</comment>
<name>A0A2R4X030_9EURY</name>
<dbReference type="InterPro" id="IPR035930">
    <property type="entry name" value="FomD-like_sf"/>
</dbReference>
<keyword evidence="3 6" id="KW-0255">Endonuclease</keyword>
<dbReference type="Proteomes" id="UP000244727">
    <property type="component" value="Chromosome"/>
</dbReference>
<dbReference type="InterPro" id="IPR050212">
    <property type="entry name" value="Ntdp-like"/>
</dbReference>
<proteinExistence type="inferred from homology"/>
<evidence type="ECO:0000256" key="6">
    <source>
        <dbReference type="HAMAP-Rule" id="MF_01910"/>
    </source>
</evidence>
<reference evidence="8 9" key="1">
    <citation type="submission" date="2018-04" db="EMBL/GenBank/DDBJ databases">
        <title>Halococcoides cellulosivorans gen. nov., sp. nov., an extremely halophilic cellulose-utilizing haloarchaeon from hypersaline lakes.</title>
        <authorList>
            <person name="Sorokin D.Y."/>
            <person name="Toshchakov S.V."/>
            <person name="Samarov N.I."/>
            <person name="Korzhenkov A."/>
            <person name="Kublanov I.V."/>
        </authorList>
    </citation>
    <scope>NUCLEOTIDE SEQUENCE [LARGE SCALE GENOMIC DNA]</scope>
    <source>
        <strain evidence="8 9">HArcel1</strain>
    </source>
</reference>
<dbReference type="HAMAP" id="MF_01910">
    <property type="entry name" value="RNA_binding_AU_1"/>
    <property type="match status" value="1"/>
</dbReference>
<dbReference type="KEGG" id="harc:HARCEL1_05325"/>
<keyword evidence="9" id="KW-1185">Reference proteome</keyword>
<protein>
    <recommendedName>
        <fullName evidence="6">Probable ribonuclease FAU-1</fullName>
        <ecNumber evidence="6">3.1.26.-</ecNumber>
    </recommendedName>
    <alternativeName>
        <fullName evidence="6">RNA-binding protein FAU-1</fullName>
    </alternativeName>
</protein>
<evidence type="ECO:0000256" key="3">
    <source>
        <dbReference type="ARBA" id="ARBA00022759"/>
    </source>
</evidence>
<keyword evidence="4 6" id="KW-0378">Hydrolase</keyword>
<dbReference type="RefSeq" id="WP_108381535.1">
    <property type="nucleotide sequence ID" value="NZ_CP028858.1"/>
</dbReference>
<organism evidence="8 9">
    <name type="scientific">Halococcoides cellulosivorans</name>
    <dbReference type="NCBI Taxonomy" id="1679096"/>
    <lineage>
        <taxon>Archaea</taxon>
        <taxon>Methanobacteriati</taxon>
        <taxon>Methanobacteriota</taxon>
        <taxon>Stenosarchaea group</taxon>
        <taxon>Halobacteria</taxon>
        <taxon>Halobacteriales</taxon>
        <taxon>Haloarculaceae</taxon>
        <taxon>Halococcoides</taxon>
    </lineage>
</organism>
<dbReference type="GeneID" id="36511906"/>
<evidence type="ECO:0000256" key="2">
    <source>
        <dbReference type="ARBA" id="ARBA00022722"/>
    </source>
</evidence>
<dbReference type="InterPro" id="IPR016730">
    <property type="entry name" value="RNA-bd_FAU-1"/>
</dbReference>
<dbReference type="AlphaFoldDB" id="A0A2R4X030"/>
<dbReference type="Gene3D" id="2.40.380.10">
    <property type="entry name" value="FomD-like"/>
    <property type="match status" value="1"/>
</dbReference>
<dbReference type="SUPFAM" id="SSF159234">
    <property type="entry name" value="FomD-like"/>
    <property type="match status" value="1"/>
</dbReference>
<accession>A0A2R4X030</accession>
<keyword evidence="5 6" id="KW-0694">RNA-binding</keyword>
<evidence type="ECO:0000256" key="4">
    <source>
        <dbReference type="ARBA" id="ARBA00022801"/>
    </source>
</evidence>
<dbReference type="PANTHER" id="PTHR39159:SF1">
    <property type="entry name" value="UPF0374 PROTEIN YGAC"/>
    <property type="match status" value="1"/>
</dbReference>
<dbReference type="GO" id="GO:0035925">
    <property type="term" value="F:mRNA 3'-UTR AU-rich region binding"/>
    <property type="evidence" value="ECO:0007669"/>
    <property type="project" value="UniProtKB-UniRule"/>
</dbReference>
<keyword evidence="2 6" id="KW-0540">Nuclease</keyword>
<evidence type="ECO:0000256" key="5">
    <source>
        <dbReference type="ARBA" id="ARBA00022884"/>
    </source>
</evidence>
<evidence type="ECO:0000259" key="7">
    <source>
        <dbReference type="Pfam" id="PF04167"/>
    </source>
</evidence>
<dbReference type="Pfam" id="PF04167">
    <property type="entry name" value="DUF402"/>
    <property type="match status" value="1"/>
</dbReference>
<sequence>MDETSHDDDSSIGVRIRGIYTTAATARLLDAGVSVVQPSPAIRERFDASFGAGPADASVRTSDDGIAIGVHGAPDAVDRVTDVLAVGRDTLTHDVLPEGGVYRAEVTDTSSRSAVVDLGVGEALLPAHDVEGHVETGDERLVQVSEARPPWADRPLVESPLRVEGGLATLVRGGSSTTRGGPDLTTLIDPDLPDGWAIRYGADADVDCLDAITATIDRLSDRARAIDAAIAATDAGPGPVWTDRASRWLRLGREGRAALDDDRRTVTPTVPGHHRIKAGGHTAGRGVDFLEATDAPDSIDEPPIAAAMEAFGPGEGDRVAIEHGKPDGRAFELGTGTVTDRDGTTIDLEREMHSSGTYDGLGTPREAGDTATTTYTEGQWWAPTVYRSDGAYRGTYVNVSTPVEIFPDTVRYVDLHVDVVKRPDGEVERVDDDELAAAVEAGDLSAELAERARTVADAVENAL</sequence>
<feature type="domain" description="DUF402" evidence="7">
    <location>
        <begin position="328"/>
        <end position="462"/>
    </location>
</feature>
<dbReference type="InterPro" id="IPR007295">
    <property type="entry name" value="DUF402"/>
</dbReference>
<gene>
    <name evidence="6" type="primary">fau-1</name>
    <name evidence="8" type="ORF">HARCEL1_05325</name>
</gene>
<keyword evidence="1 6" id="KW-0698">rRNA processing</keyword>
<dbReference type="EC" id="3.1.26.-" evidence="6"/>
<comment type="similarity">
    <text evidence="6">Belongs to the FAU-1 family.</text>
</comment>
<dbReference type="GO" id="GO:0016891">
    <property type="term" value="F:RNA endonuclease activity producing 5'-phosphomonoesters, hydrolytic mechanism"/>
    <property type="evidence" value="ECO:0007669"/>
    <property type="project" value="UniProtKB-UniRule"/>
</dbReference>
<dbReference type="EMBL" id="CP028858">
    <property type="protein sequence ID" value="AWB27166.1"/>
    <property type="molecule type" value="Genomic_DNA"/>
</dbReference>